<feature type="region of interest" description="Disordered" evidence="1">
    <location>
        <begin position="57"/>
        <end position="76"/>
    </location>
</feature>
<feature type="compositionally biased region" description="Polar residues" evidence="1">
    <location>
        <begin position="246"/>
        <end position="268"/>
    </location>
</feature>
<feature type="compositionally biased region" description="Low complexity" evidence="1">
    <location>
        <begin position="276"/>
        <end position="292"/>
    </location>
</feature>
<feature type="region of interest" description="Disordered" evidence="1">
    <location>
        <begin position="207"/>
        <end position="317"/>
    </location>
</feature>
<organism evidence="3 4">
    <name type="scientific">Mitosporidium daphniae</name>
    <dbReference type="NCBI Taxonomy" id="1485682"/>
    <lineage>
        <taxon>Eukaryota</taxon>
        <taxon>Fungi</taxon>
        <taxon>Fungi incertae sedis</taxon>
        <taxon>Microsporidia</taxon>
        <taxon>Mitosporidium</taxon>
    </lineage>
</organism>
<sequence length="317" mass="34083">MKVQVFGILCLSLVLFHILLLIEARCPSRKPIESNYCDEKKVPQNINIDFSSAKSIGNCGKEPPKKKRKEPCFNPDNPGGVDVGRIACLTLDKKTGNLINRETGDTYALDLKKPGDSTPQKFCNPFEEPKNEFLSNLVPKIDPKAGPEGLKKELCDGNCASESDDPESVIFESNGEKYVVPGSAVVQSENLEKVLKIVGCKNREPPRHSSNCPFYDSETNGKSKDDQTGQPNQTMQPGESGLTKIPETQKSSSGLSPETLNCPPNSLSRVPVGATMNGVPVGPPMNGVPVGPCANPQNTGPYANPQNTGSCANQQKG</sequence>
<feature type="compositionally biased region" description="Polar residues" evidence="1">
    <location>
        <begin position="208"/>
        <end position="218"/>
    </location>
</feature>
<dbReference type="RefSeq" id="XP_013238715.1">
    <property type="nucleotide sequence ID" value="XM_013383261.1"/>
</dbReference>
<reference evidence="3 4" key="1">
    <citation type="submission" date="2014-04" db="EMBL/GenBank/DDBJ databases">
        <title>A new species of microsporidia sheds light on the evolution of extreme parasitism.</title>
        <authorList>
            <person name="Haag K.L."/>
            <person name="James T.Y."/>
            <person name="Larsson R."/>
            <person name="Schaer T.M."/>
            <person name="Refardt D."/>
            <person name="Pombert J.-F."/>
            <person name="Ebert D."/>
        </authorList>
    </citation>
    <scope>NUCLEOTIDE SEQUENCE [LARGE SCALE GENOMIC DNA]</scope>
    <source>
        <strain evidence="3 4">UGP3</strain>
        <tissue evidence="3">Spores</tissue>
    </source>
</reference>
<dbReference type="GeneID" id="25258835"/>
<dbReference type="VEuPathDB" id="MicrosporidiaDB:DI09_193p30"/>
<feature type="signal peptide" evidence="2">
    <location>
        <begin position="1"/>
        <end position="24"/>
    </location>
</feature>
<proteinExistence type="predicted"/>
<dbReference type="EMBL" id="JMKJ01000103">
    <property type="protein sequence ID" value="KGG52279.1"/>
    <property type="molecule type" value="Genomic_DNA"/>
</dbReference>
<feature type="chain" id="PRO_5001950671" evidence="2">
    <location>
        <begin position="25"/>
        <end position="317"/>
    </location>
</feature>
<dbReference type="AlphaFoldDB" id="A0A098VTW5"/>
<feature type="compositionally biased region" description="Polar residues" evidence="1">
    <location>
        <begin position="228"/>
        <end position="237"/>
    </location>
</feature>
<feature type="compositionally biased region" description="Polar residues" evidence="1">
    <location>
        <begin position="295"/>
        <end position="317"/>
    </location>
</feature>
<keyword evidence="2" id="KW-0732">Signal</keyword>
<evidence type="ECO:0000313" key="4">
    <source>
        <dbReference type="Proteomes" id="UP000029725"/>
    </source>
</evidence>
<evidence type="ECO:0000256" key="1">
    <source>
        <dbReference type="SAM" id="MobiDB-lite"/>
    </source>
</evidence>
<keyword evidence="4" id="KW-1185">Reference proteome</keyword>
<comment type="caution">
    <text evidence="3">The sequence shown here is derived from an EMBL/GenBank/DDBJ whole genome shotgun (WGS) entry which is preliminary data.</text>
</comment>
<name>A0A098VTW5_9MICR</name>
<protein>
    <submittedName>
        <fullName evidence="3">Uncharacterized protein</fullName>
    </submittedName>
</protein>
<accession>A0A098VTW5</accession>
<evidence type="ECO:0000313" key="3">
    <source>
        <dbReference type="EMBL" id="KGG52279.1"/>
    </source>
</evidence>
<dbReference type="Proteomes" id="UP000029725">
    <property type="component" value="Unassembled WGS sequence"/>
</dbReference>
<gene>
    <name evidence="3" type="ORF">DI09_193p30</name>
</gene>
<evidence type="ECO:0000256" key="2">
    <source>
        <dbReference type="SAM" id="SignalP"/>
    </source>
</evidence>
<dbReference type="HOGENOM" id="CLU_877397_0_0_1"/>